<reference evidence="1" key="1">
    <citation type="journal article" date="2014" name="Int. J. Syst. Evol. Microbiol.">
        <title>Complete genome sequence of Corynebacterium casei LMG S-19264T (=DSM 44701T), isolated from a smear-ripened cheese.</title>
        <authorList>
            <consortium name="US DOE Joint Genome Institute (JGI-PGF)"/>
            <person name="Walter F."/>
            <person name="Albersmeier A."/>
            <person name="Kalinowski J."/>
            <person name="Ruckert C."/>
        </authorList>
    </citation>
    <scope>NUCLEOTIDE SEQUENCE</scope>
    <source>
        <strain evidence="1">JCM 4490</strain>
    </source>
</reference>
<organism evidence="1 2">
    <name type="scientific">Streptomyces lucensis JCM 4490</name>
    <dbReference type="NCBI Taxonomy" id="1306176"/>
    <lineage>
        <taxon>Bacteria</taxon>
        <taxon>Bacillati</taxon>
        <taxon>Actinomycetota</taxon>
        <taxon>Actinomycetes</taxon>
        <taxon>Kitasatosporales</taxon>
        <taxon>Streptomycetaceae</taxon>
        <taxon>Streptomyces</taxon>
    </lineage>
</organism>
<dbReference type="EMBL" id="BMUE01000007">
    <property type="protein sequence ID" value="GGW56760.1"/>
    <property type="molecule type" value="Genomic_DNA"/>
</dbReference>
<gene>
    <name evidence="1" type="ORF">GCM10010503_37470</name>
</gene>
<keyword evidence="2" id="KW-1185">Reference proteome</keyword>
<name>A0A918J8E9_9ACTN</name>
<evidence type="ECO:0000313" key="1">
    <source>
        <dbReference type="EMBL" id="GGW56760.1"/>
    </source>
</evidence>
<reference evidence="1" key="2">
    <citation type="submission" date="2020-09" db="EMBL/GenBank/DDBJ databases">
        <authorList>
            <person name="Sun Q."/>
            <person name="Ohkuma M."/>
        </authorList>
    </citation>
    <scope>NUCLEOTIDE SEQUENCE</scope>
    <source>
        <strain evidence="1">JCM 4490</strain>
    </source>
</reference>
<dbReference type="AlphaFoldDB" id="A0A918J8E9"/>
<protein>
    <submittedName>
        <fullName evidence="1">Uncharacterized protein</fullName>
    </submittedName>
</protein>
<dbReference type="RefSeq" id="WP_190016461.1">
    <property type="nucleotide sequence ID" value="NZ_BMUE01000007.1"/>
</dbReference>
<proteinExistence type="predicted"/>
<dbReference type="Proteomes" id="UP000620224">
    <property type="component" value="Unassembled WGS sequence"/>
</dbReference>
<comment type="caution">
    <text evidence="1">The sequence shown here is derived from an EMBL/GenBank/DDBJ whole genome shotgun (WGS) entry which is preliminary data.</text>
</comment>
<sequence length="109" mass="12007">MGIELELRVDQAGARGRGRRRETVVRASHEHGEMLALALEGVTRGRLAQIDPYRDTRFTDQDAQAALPEVAALVRECDSSSRKAALLDLAEMLEDCVATPGSRLWFIGD</sequence>
<accession>A0A918J8E9</accession>
<evidence type="ECO:0000313" key="2">
    <source>
        <dbReference type="Proteomes" id="UP000620224"/>
    </source>
</evidence>